<evidence type="ECO:0000256" key="1">
    <source>
        <dbReference type="SAM" id="Phobius"/>
    </source>
</evidence>
<feature type="transmembrane region" description="Helical" evidence="1">
    <location>
        <begin position="12"/>
        <end position="31"/>
    </location>
</feature>
<gene>
    <name evidence="2" type="ORF">DWB61_15240</name>
</gene>
<evidence type="ECO:0008006" key="4">
    <source>
        <dbReference type="Google" id="ProtNLM"/>
    </source>
</evidence>
<dbReference type="Proteomes" id="UP000285794">
    <property type="component" value="Unassembled WGS sequence"/>
</dbReference>
<name>A0A425XXJ3_9BACT</name>
<reference evidence="2 3" key="1">
    <citation type="submission" date="2018-07" db="EMBL/GenBank/DDBJ databases">
        <title>Draft genome sequence of Ancylomarina sp. M1P.</title>
        <authorList>
            <person name="Yadav S."/>
            <person name="Villanueva L."/>
            <person name="Damste J.S.S."/>
        </authorList>
    </citation>
    <scope>NUCLEOTIDE SEQUENCE [LARGE SCALE GENOMIC DNA]</scope>
    <source>
        <strain evidence="2 3">M1P</strain>
    </source>
</reference>
<keyword evidence="3" id="KW-1185">Reference proteome</keyword>
<keyword evidence="1" id="KW-1133">Transmembrane helix</keyword>
<keyword evidence="1" id="KW-0472">Membrane</keyword>
<sequence length="135" mass="16136">MEFRVGTFNKKVVIVLAIICSAIITNILIIIKEENRCEKMIEQRGEYVIGFVRDFVKRQNLGISSKVEYKVNNVTYYTRFRDIEKPFKLDSPVYVKYDPIDPECNILCRDSVVEYKGKTYRYYDRKFHGWNQEIK</sequence>
<comment type="caution">
    <text evidence="2">The sequence shown here is derived from an EMBL/GenBank/DDBJ whole genome shotgun (WGS) entry which is preliminary data.</text>
</comment>
<evidence type="ECO:0000313" key="2">
    <source>
        <dbReference type="EMBL" id="RRG19401.1"/>
    </source>
</evidence>
<protein>
    <recommendedName>
        <fullName evidence="4">DUF3592 domain-containing protein</fullName>
    </recommendedName>
</protein>
<organism evidence="2 3">
    <name type="scientific">Ancylomarina euxinus</name>
    <dbReference type="NCBI Taxonomy" id="2283627"/>
    <lineage>
        <taxon>Bacteria</taxon>
        <taxon>Pseudomonadati</taxon>
        <taxon>Bacteroidota</taxon>
        <taxon>Bacteroidia</taxon>
        <taxon>Marinilabiliales</taxon>
        <taxon>Marinifilaceae</taxon>
        <taxon>Ancylomarina</taxon>
    </lineage>
</organism>
<evidence type="ECO:0000313" key="3">
    <source>
        <dbReference type="Proteomes" id="UP000285794"/>
    </source>
</evidence>
<keyword evidence="1" id="KW-0812">Transmembrane</keyword>
<dbReference type="EMBL" id="QQWG01000020">
    <property type="protein sequence ID" value="RRG19401.1"/>
    <property type="molecule type" value="Genomic_DNA"/>
</dbReference>
<proteinExistence type="predicted"/>
<dbReference type="AlphaFoldDB" id="A0A425XXJ3"/>
<accession>A0A425XXJ3</accession>
<dbReference type="RefSeq" id="WP_125031748.1">
    <property type="nucleotide sequence ID" value="NZ_JAPXVP010000005.1"/>
</dbReference>